<dbReference type="AlphaFoldDB" id="A0A3A6RFY8"/>
<reference evidence="2 3" key="1">
    <citation type="submission" date="2018-08" db="EMBL/GenBank/DDBJ databases">
        <title>Vibrio isolated from the Eastern China Marginal Seas.</title>
        <authorList>
            <person name="Li Y."/>
        </authorList>
    </citation>
    <scope>NUCLEOTIDE SEQUENCE [LARGE SCALE GENOMIC DNA]</scope>
    <source>
        <strain evidence="2 3">BEI233</strain>
    </source>
</reference>
<gene>
    <name evidence="2" type="ORF">DZ860_02805</name>
</gene>
<evidence type="ECO:0000259" key="1">
    <source>
        <dbReference type="Pfam" id="PF00675"/>
    </source>
</evidence>
<feature type="domain" description="Peptidase M16 N-terminal" evidence="1">
    <location>
        <begin position="63"/>
        <end position="143"/>
    </location>
</feature>
<protein>
    <recommendedName>
        <fullName evidence="1">Peptidase M16 N-terminal domain-containing protein</fullName>
    </recommendedName>
</protein>
<name>A0A3A6RFY8_9VIBR</name>
<dbReference type="InterPro" id="IPR011249">
    <property type="entry name" value="Metalloenz_LuxS/M16"/>
</dbReference>
<evidence type="ECO:0000313" key="3">
    <source>
        <dbReference type="Proteomes" id="UP000273252"/>
    </source>
</evidence>
<dbReference type="PANTHER" id="PTHR43016:SF16">
    <property type="entry name" value="METALLOPROTEASE, PUTATIVE (AFU_ORTHOLOGUE AFUA_4G07610)-RELATED"/>
    <property type="match status" value="1"/>
</dbReference>
<dbReference type="Proteomes" id="UP000273252">
    <property type="component" value="Unassembled WGS sequence"/>
</dbReference>
<dbReference type="Gene3D" id="3.30.830.10">
    <property type="entry name" value="Metalloenzyme, LuxS/M16 peptidase-like"/>
    <property type="match status" value="1"/>
</dbReference>
<comment type="caution">
    <text evidence="2">The sequence shown here is derived from an EMBL/GenBank/DDBJ whole genome shotgun (WGS) entry which is preliminary data.</text>
</comment>
<dbReference type="InterPro" id="IPR011765">
    <property type="entry name" value="Pept_M16_N"/>
</dbReference>
<dbReference type="GO" id="GO:0046872">
    <property type="term" value="F:metal ion binding"/>
    <property type="evidence" value="ECO:0007669"/>
    <property type="project" value="InterPro"/>
</dbReference>
<proteinExistence type="predicted"/>
<organism evidence="2 3">
    <name type="scientific">Vibrio sinensis</name>
    <dbReference type="NCBI Taxonomy" id="2302434"/>
    <lineage>
        <taxon>Bacteria</taxon>
        <taxon>Pseudomonadati</taxon>
        <taxon>Pseudomonadota</taxon>
        <taxon>Gammaproteobacteria</taxon>
        <taxon>Vibrionales</taxon>
        <taxon>Vibrionaceae</taxon>
        <taxon>Vibrio</taxon>
    </lineage>
</organism>
<dbReference type="SUPFAM" id="SSF63411">
    <property type="entry name" value="LuxS/MPP-like metallohydrolase"/>
    <property type="match status" value="1"/>
</dbReference>
<evidence type="ECO:0000313" key="2">
    <source>
        <dbReference type="EMBL" id="RJX75621.1"/>
    </source>
</evidence>
<keyword evidence="3" id="KW-1185">Reference proteome</keyword>
<dbReference type="EMBL" id="QVMU01000001">
    <property type="protein sequence ID" value="RJX75621.1"/>
    <property type="molecule type" value="Genomic_DNA"/>
</dbReference>
<sequence>MTTGFVVQNNLISPDIHANQFEHESGLVHVNIHPDSMRNIDNDKSANERYCAVIFVKTPVVDDSGLAHAVEHLIFRKSLHSPETSTLFQLTSLTDIKINASTWDGLTCFHCTSQDQHGLETALHYLISGILFPIITQQQLEQEIYSGDGRGVIYRELLGYQSNADYLTQVQILRGDHSKHKIYCHGGVTDCLQQLTVDSVTQYHNQYYRSDNIELFTISDHPDELQKCIAPLLFEYQSCADSNAINKPFSCAKHMLNQDSNPHNEQTKHSVYTWWLDFKFHPLFLNQVNDLSSMVSKYGGKLNPISSDTNALNQFALRVICSEQQIDRIHRMLYDLVPASIKDVESVNTHVPLNSKYPLGIKQLMQLHSRRTREKEKEKEKERTDFTDETAYLRQQLSLSPSVSGFAQIANPINKLQTQSNGSSNSLPSRKNTLCKPLIENSVHVCIPPHNARKRNWSTFSLIEFDIPVNISALCSILDRQYAIEALPLGSRLLINTSEHLPCSVVIPDLISVIEKSTQCQQPNIPSILHNLHSELGQPFVSKSQTPSSFRIINSTDLKQSKHANQIRDNVTTLLHTCNFNNWLARIRIERELRLIARIASFVIGASATFLQPRISGECYSIAALYCDDSDELVFYSAFDINTNQRKNSTLLSLTLLAKDDAFLSNALILAKQKVRRFYQGKYQILSHEQLKDLSLIVTDLYQLHDLEYRLNEISHHTLAQFLRQISVLASE</sequence>
<accession>A0A3A6RFY8</accession>
<dbReference type="PANTHER" id="PTHR43016">
    <property type="entry name" value="PRESEQUENCE PROTEASE"/>
    <property type="match status" value="1"/>
</dbReference>
<dbReference type="Pfam" id="PF00675">
    <property type="entry name" value="Peptidase_M16"/>
    <property type="match status" value="1"/>
</dbReference>